<evidence type="ECO:0000256" key="1">
    <source>
        <dbReference type="SAM" id="Phobius"/>
    </source>
</evidence>
<comment type="caution">
    <text evidence="2">The sequence shown here is derived from an EMBL/GenBank/DDBJ whole genome shotgun (WGS) entry which is preliminary data.</text>
</comment>
<keyword evidence="1" id="KW-1133">Transmembrane helix</keyword>
<dbReference type="EMBL" id="JAROYP010000001">
    <property type="protein sequence ID" value="MDH5159749.1"/>
    <property type="molecule type" value="Genomic_DNA"/>
</dbReference>
<name>A0AAW6SS21_9BACI</name>
<reference evidence="2" key="1">
    <citation type="submission" date="2023-03" db="EMBL/GenBank/DDBJ databases">
        <title>Bacterial isolates from washroom surfaces on a university campus.</title>
        <authorList>
            <person name="Holman D.B."/>
            <person name="Gzyl K.E."/>
            <person name="Taheri A.E."/>
        </authorList>
    </citation>
    <scope>NUCLEOTIDE SEQUENCE</scope>
    <source>
        <strain evidence="2">RD03</strain>
    </source>
</reference>
<gene>
    <name evidence="2" type="ORF">P5X88_02305</name>
</gene>
<protein>
    <submittedName>
        <fullName evidence="2">Uncharacterized protein</fullName>
    </submittedName>
</protein>
<keyword evidence="1" id="KW-0812">Transmembrane</keyword>
<evidence type="ECO:0000313" key="3">
    <source>
        <dbReference type="Proteomes" id="UP001159179"/>
    </source>
</evidence>
<organism evidence="2 3">
    <name type="scientific">Heyndrickxia oleronia</name>
    <dbReference type="NCBI Taxonomy" id="38875"/>
    <lineage>
        <taxon>Bacteria</taxon>
        <taxon>Bacillati</taxon>
        <taxon>Bacillota</taxon>
        <taxon>Bacilli</taxon>
        <taxon>Bacillales</taxon>
        <taxon>Bacillaceae</taxon>
        <taxon>Heyndrickxia</taxon>
    </lineage>
</organism>
<feature type="transmembrane region" description="Helical" evidence="1">
    <location>
        <begin position="21"/>
        <end position="44"/>
    </location>
</feature>
<accession>A0AAW6SS21</accession>
<dbReference type="AlphaFoldDB" id="A0AAW6SS21"/>
<dbReference type="RefSeq" id="WP_251337113.1">
    <property type="nucleotide sequence ID" value="NZ_JAMATW010000001.1"/>
</dbReference>
<proteinExistence type="predicted"/>
<sequence>MNRLSNESANHIEMKIIQFMDIILSLLFKSFILSFIALSLYLLLN</sequence>
<dbReference type="Proteomes" id="UP001159179">
    <property type="component" value="Unassembled WGS sequence"/>
</dbReference>
<keyword evidence="1" id="KW-0472">Membrane</keyword>
<evidence type="ECO:0000313" key="2">
    <source>
        <dbReference type="EMBL" id="MDH5159749.1"/>
    </source>
</evidence>